<evidence type="ECO:0000256" key="2">
    <source>
        <dbReference type="ARBA" id="ARBA00023004"/>
    </source>
</evidence>
<protein>
    <recommendedName>
        <fullName evidence="7">Coproporphyrin III ferrochelatase</fullName>
        <ecNumber evidence="7">4.99.1.9</ecNumber>
    </recommendedName>
</protein>
<evidence type="ECO:0000256" key="3">
    <source>
        <dbReference type="ARBA" id="ARBA00023133"/>
    </source>
</evidence>
<dbReference type="HAMAP" id="MF_00323">
    <property type="entry name" value="Ferrochelatase"/>
    <property type="match status" value="1"/>
</dbReference>
<sequence length="292" mass="32123">MDALLLISFGGPEGPEDVMPFLENVTRGRNVPRERLEEVAEHYHLFGGVSPINELCRELKDAIGKLVDVPVYWGNRNWPPYLEDTVAQMKEDGVRSAAAFVTSAYSGYSSSGQYLEDIARARAAVPGAPEITKLPVYCLEPGFLEPFAARTREALAQAPGARLVFTAHSVPLAQPGREDYVRELEEAARRVHAASGSDQPYDLVYQSRSGPPSQPWLEPDVLDHLRHLHAEGVERVALVPIGFVSDHMEVKFDLDVEARQTAEELGMTLVRASTPGAALAPLARDLFERARA</sequence>
<reference evidence="9 10" key="1">
    <citation type="journal article" date="2019" name="Int. J. Syst. Evol. Microbiol.">
        <title>The Global Catalogue of Microorganisms (GCM) 10K type strain sequencing project: providing services to taxonomists for standard genome sequencing and annotation.</title>
        <authorList>
            <consortium name="The Broad Institute Genomics Platform"/>
            <consortium name="The Broad Institute Genome Sequencing Center for Infectious Disease"/>
            <person name="Wu L."/>
            <person name="Ma J."/>
        </authorList>
    </citation>
    <scope>NUCLEOTIDE SEQUENCE [LARGE SCALE GENOMIC DNA]</scope>
    <source>
        <strain evidence="9 10">JCM 10696</strain>
    </source>
</reference>
<comment type="subcellular location">
    <subcellularLocation>
        <location evidence="7">Cytoplasm</location>
    </subcellularLocation>
</comment>
<dbReference type="InterPro" id="IPR033644">
    <property type="entry name" value="Ferrochelatase_C"/>
</dbReference>
<dbReference type="CDD" id="cd00419">
    <property type="entry name" value="Ferrochelatase_C"/>
    <property type="match status" value="1"/>
</dbReference>
<dbReference type="SUPFAM" id="SSF53800">
    <property type="entry name" value="Chelatase"/>
    <property type="match status" value="1"/>
</dbReference>
<keyword evidence="3 7" id="KW-0350">Heme biosynthesis</keyword>
<evidence type="ECO:0000256" key="7">
    <source>
        <dbReference type="HAMAP-Rule" id="MF_00323"/>
    </source>
</evidence>
<dbReference type="Pfam" id="PF00762">
    <property type="entry name" value="Ferrochelatase"/>
    <property type="match status" value="1"/>
</dbReference>
<keyword evidence="10" id="KW-1185">Reference proteome</keyword>
<keyword evidence="7" id="KW-0963">Cytoplasm</keyword>
<feature type="binding site" evidence="7">
    <location>
        <position position="114"/>
    </location>
    <ligand>
        <name>Fe-coproporphyrin III</name>
        <dbReference type="ChEBI" id="CHEBI:68438"/>
    </ligand>
</feature>
<evidence type="ECO:0000256" key="4">
    <source>
        <dbReference type="ARBA" id="ARBA00023239"/>
    </source>
</evidence>
<gene>
    <name evidence="7" type="primary">cpfC</name>
    <name evidence="9" type="ORF">GCM10009550_63200</name>
</gene>
<name>A0ABN1RV16_9ACTN</name>
<keyword evidence="7" id="KW-0479">Metal-binding</keyword>
<dbReference type="EC" id="4.99.1.9" evidence="7"/>
<comment type="similarity">
    <text evidence="7 8">Belongs to the ferrochelatase family.</text>
</comment>
<keyword evidence="4 7" id="KW-0456">Lyase</keyword>
<dbReference type="InterPro" id="IPR033659">
    <property type="entry name" value="Ferrochelatase_N"/>
</dbReference>
<dbReference type="PANTHER" id="PTHR11108">
    <property type="entry name" value="FERROCHELATASE"/>
    <property type="match status" value="1"/>
</dbReference>
<evidence type="ECO:0000313" key="9">
    <source>
        <dbReference type="EMBL" id="GAA0964710.1"/>
    </source>
</evidence>
<dbReference type="Proteomes" id="UP001500665">
    <property type="component" value="Unassembled WGS sequence"/>
</dbReference>
<proteinExistence type="inferred from homology"/>
<comment type="function">
    <text evidence="7">Involved in coproporphyrin-dependent heme b biosynthesis. Catalyzes the insertion of ferrous iron into coproporphyrin III to form Fe-coproporphyrin III.</text>
</comment>
<evidence type="ECO:0000256" key="5">
    <source>
        <dbReference type="ARBA" id="ARBA00023244"/>
    </source>
</evidence>
<dbReference type="EMBL" id="BAAAHH010000035">
    <property type="protein sequence ID" value="GAA0964710.1"/>
    <property type="molecule type" value="Genomic_DNA"/>
</dbReference>
<comment type="pathway">
    <text evidence="1 7">Porphyrin-containing compound metabolism; protoheme biosynthesis.</text>
</comment>
<dbReference type="CDD" id="cd03411">
    <property type="entry name" value="Ferrochelatase_N"/>
    <property type="match status" value="1"/>
</dbReference>
<dbReference type="Gene3D" id="3.40.50.1400">
    <property type="match status" value="2"/>
</dbReference>
<evidence type="ECO:0000256" key="8">
    <source>
        <dbReference type="RuleBase" id="RU004185"/>
    </source>
</evidence>
<comment type="caution">
    <text evidence="7">Lacks conserved residue(s) required for the propagation of feature annotation.</text>
</comment>
<feature type="binding site" evidence="7">
    <location>
        <position position="50"/>
    </location>
    <ligand>
        <name>Fe-coproporphyrin III</name>
        <dbReference type="ChEBI" id="CHEBI:68438"/>
    </ligand>
</feature>
<dbReference type="NCBIfam" id="TIGR00109">
    <property type="entry name" value="hemH"/>
    <property type="match status" value="1"/>
</dbReference>
<comment type="catalytic activity">
    <reaction evidence="6">
        <text>Fe-coproporphyrin III + 2 H(+) = coproporphyrin III + Fe(2+)</text>
        <dbReference type="Rhea" id="RHEA:49572"/>
        <dbReference type="ChEBI" id="CHEBI:15378"/>
        <dbReference type="ChEBI" id="CHEBI:29033"/>
        <dbReference type="ChEBI" id="CHEBI:68438"/>
        <dbReference type="ChEBI" id="CHEBI:131725"/>
        <dbReference type="EC" id="4.99.1.9"/>
    </reaction>
    <physiologicalReaction direction="right-to-left" evidence="6">
        <dbReference type="Rhea" id="RHEA:49574"/>
    </physiologicalReaction>
</comment>
<comment type="caution">
    <text evidence="9">The sequence shown here is derived from an EMBL/GenBank/DDBJ whole genome shotgun (WGS) entry which is preliminary data.</text>
</comment>
<feature type="binding site" evidence="7">
    <location>
        <position position="168"/>
    </location>
    <ligand>
        <name>Fe(2+)</name>
        <dbReference type="ChEBI" id="CHEBI:29033"/>
    </ligand>
</feature>
<evidence type="ECO:0000256" key="6">
    <source>
        <dbReference type="ARBA" id="ARBA00024536"/>
    </source>
</evidence>
<keyword evidence="2 7" id="KW-0408">Iron</keyword>
<feature type="binding site" evidence="7">
    <location>
        <position position="249"/>
    </location>
    <ligand>
        <name>Fe(2+)</name>
        <dbReference type="ChEBI" id="CHEBI:29033"/>
    </ligand>
</feature>
<dbReference type="RefSeq" id="WP_344245017.1">
    <property type="nucleotide sequence ID" value="NZ_BAAAHH010000035.1"/>
</dbReference>
<keyword evidence="5 7" id="KW-0627">Porphyrin biosynthesis</keyword>
<organism evidence="9 10">
    <name type="scientific">Actinocorallia libanotica</name>
    <dbReference type="NCBI Taxonomy" id="46162"/>
    <lineage>
        <taxon>Bacteria</taxon>
        <taxon>Bacillati</taxon>
        <taxon>Actinomycetota</taxon>
        <taxon>Actinomycetes</taxon>
        <taxon>Streptosporangiales</taxon>
        <taxon>Thermomonosporaceae</taxon>
        <taxon>Actinocorallia</taxon>
    </lineage>
</organism>
<dbReference type="InterPro" id="IPR001015">
    <property type="entry name" value="Ferrochelatase"/>
</dbReference>
<dbReference type="PANTHER" id="PTHR11108:SF1">
    <property type="entry name" value="FERROCHELATASE, MITOCHONDRIAL"/>
    <property type="match status" value="1"/>
</dbReference>
<evidence type="ECO:0000256" key="1">
    <source>
        <dbReference type="ARBA" id="ARBA00004744"/>
    </source>
</evidence>
<accession>A0ABN1RV16</accession>
<evidence type="ECO:0000313" key="10">
    <source>
        <dbReference type="Proteomes" id="UP001500665"/>
    </source>
</evidence>